<gene>
    <name evidence="1" type="ORF">GCM10022226_66340</name>
</gene>
<proteinExistence type="predicted"/>
<comment type="caution">
    <text evidence="1">The sequence shown here is derived from an EMBL/GenBank/DDBJ whole genome shotgun (WGS) entry which is preliminary data.</text>
</comment>
<accession>A0ABP7J5K0</accession>
<keyword evidence="2" id="KW-1185">Reference proteome</keyword>
<organism evidence="1 2">
    <name type="scientific">Sphaerisporangium flaviroseum</name>
    <dbReference type="NCBI Taxonomy" id="509199"/>
    <lineage>
        <taxon>Bacteria</taxon>
        <taxon>Bacillati</taxon>
        <taxon>Actinomycetota</taxon>
        <taxon>Actinomycetes</taxon>
        <taxon>Streptosporangiales</taxon>
        <taxon>Streptosporangiaceae</taxon>
        <taxon>Sphaerisporangium</taxon>
    </lineage>
</organism>
<dbReference type="Proteomes" id="UP001500888">
    <property type="component" value="Unassembled WGS sequence"/>
</dbReference>
<protein>
    <submittedName>
        <fullName evidence="1">Uncharacterized protein</fullName>
    </submittedName>
</protein>
<dbReference type="EMBL" id="BAAAZR010000038">
    <property type="protein sequence ID" value="GAA3835478.1"/>
    <property type="molecule type" value="Genomic_DNA"/>
</dbReference>
<reference evidence="2" key="1">
    <citation type="journal article" date="2019" name="Int. J. Syst. Evol. Microbiol.">
        <title>The Global Catalogue of Microorganisms (GCM) 10K type strain sequencing project: providing services to taxonomists for standard genome sequencing and annotation.</title>
        <authorList>
            <consortium name="The Broad Institute Genomics Platform"/>
            <consortium name="The Broad Institute Genome Sequencing Center for Infectious Disease"/>
            <person name="Wu L."/>
            <person name="Ma J."/>
        </authorList>
    </citation>
    <scope>NUCLEOTIDE SEQUENCE [LARGE SCALE GENOMIC DNA]</scope>
    <source>
        <strain evidence="2">JCM 16908</strain>
    </source>
</reference>
<evidence type="ECO:0000313" key="1">
    <source>
        <dbReference type="EMBL" id="GAA3835478.1"/>
    </source>
</evidence>
<name>A0ABP7J5K0_9ACTN</name>
<evidence type="ECO:0000313" key="2">
    <source>
        <dbReference type="Proteomes" id="UP001500888"/>
    </source>
</evidence>
<sequence>MWTWLLTPTSPARGARCGISGVDLVAGSNLPGTRSAVWSRWCGLGCRLQRPRHAERGVELAVWTWLPLQLARCAERGVWFQVNPSIGGPGARTAPTIGL</sequence>